<dbReference type="EMBL" id="JACBZR010000001">
    <property type="protein sequence ID" value="NYI78578.1"/>
    <property type="molecule type" value="Genomic_DNA"/>
</dbReference>
<gene>
    <name evidence="1" type="ORF">BJ988_003226</name>
</gene>
<accession>A0A7Z0DN62</accession>
<dbReference type="InterPro" id="IPR046032">
    <property type="entry name" value="DUF5990"/>
</dbReference>
<reference evidence="1 2" key="1">
    <citation type="submission" date="2020-07" db="EMBL/GenBank/DDBJ databases">
        <title>Sequencing the genomes of 1000 actinobacteria strains.</title>
        <authorList>
            <person name="Klenk H.-P."/>
        </authorList>
    </citation>
    <scope>NUCLEOTIDE SEQUENCE [LARGE SCALE GENOMIC DNA]</scope>
    <source>
        <strain evidence="1 2">DSM 26487</strain>
    </source>
</reference>
<evidence type="ECO:0000313" key="2">
    <source>
        <dbReference type="Proteomes" id="UP000564496"/>
    </source>
</evidence>
<organism evidence="1 2">
    <name type="scientific">Nocardioides panzhihuensis</name>
    <dbReference type="NCBI Taxonomy" id="860243"/>
    <lineage>
        <taxon>Bacteria</taxon>
        <taxon>Bacillati</taxon>
        <taxon>Actinomycetota</taxon>
        <taxon>Actinomycetes</taxon>
        <taxon>Propionibacteriales</taxon>
        <taxon>Nocardioidaceae</taxon>
        <taxon>Nocardioides</taxon>
    </lineage>
</organism>
<evidence type="ECO:0000313" key="1">
    <source>
        <dbReference type="EMBL" id="NYI78578.1"/>
    </source>
</evidence>
<comment type="caution">
    <text evidence="1">The sequence shown here is derived from an EMBL/GenBank/DDBJ whole genome shotgun (WGS) entry which is preliminary data.</text>
</comment>
<keyword evidence="2" id="KW-1185">Reference proteome</keyword>
<dbReference type="Proteomes" id="UP000564496">
    <property type="component" value="Unassembled WGS sequence"/>
</dbReference>
<sequence>MLLEIRGHNLPGRTWHLDDAPCHNVHVGIQRGKDPVDLVRGDSDGAVWQTEIEVGEIESGLDYRGAAVQGRRGARFVYLTWGDVDGDGTFTMFRRAKLMLDDLASLLTPGGDEHVIATVDLTDECGGPRCARLAPPALALRKT</sequence>
<dbReference type="AlphaFoldDB" id="A0A7Z0DN62"/>
<dbReference type="RefSeq" id="WP_179658883.1">
    <property type="nucleotide sequence ID" value="NZ_JACBZR010000001.1"/>
</dbReference>
<name>A0A7Z0DN62_9ACTN</name>
<evidence type="ECO:0008006" key="3">
    <source>
        <dbReference type="Google" id="ProtNLM"/>
    </source>
</evidence>
<protein>
    <recommendedName>
        <fullName evidence="3">Monooxygenase</fullName>
    </recommendedName>
</protein>
<proteinExistence type="predicted"/>
<dbReference type="Pfam" id="PF19452">
    <property type="entry name" value="DUF5990"/>
    <property type="match status" value="1"/>
</dbReference>